<evidence type="ECO:0000256" key="4">
    <source>
        <dbReference type="ARBA" id="ARBA00023160"/>
    </source>
</evidence>
<name>A0A7X5RLW3_9ALTE</name>
<keyword evidence="6" id="KW-1185">Reference proteome</keyword>
<dbReference type="PIRSF" id="PIRSF011489">
    <property type="entry name" value="DUF479"/>
    <property type="match status" value="1"/>
</dbReference>
<gene>
    <name evidence="5" type="ORF">GTH32_12030</name>
</gene>
<dbReference type="AlphaFoldDB" id="A0A7X5RLW3"/>
<keyword evidence="3" id="KW-0443">Lipid metabolism</keyword>
<dbReference type="PANTHER" id="PTHR38764:SF1">
    <property type="entry name" value="ACYL CARRIER PROTEIN PHOSPHODIESTERASE"/>
    <property type="match status" value="1"/>
</dbReference>
<keyword evidence="4" id="KW-0275">Fatty acid biosynthesis</keyword>
<evidence type="ECO:0000313" key="5">
    <source>
        <dbReference type="EMBL" id="NDV91905.1"/>
    </source>
</evidence>
<dbReference type="PANTHER" id="PTHR38764">
    <property type="entry name" value="ACYL CARRIER PROTEIN PHOSPHODIESTERASE"/>
    <property type="match status" value="1"/>
</dbReference>
<evidence type="ECO:0000313" key="6">
    <source>
        <dbReference type="Proteomes" id="UP000470213"/>
    </source>
</evidence>
<dbReference type="GO" id="GO:0008770">
    <property type="term" value="F:[acyl-carrier-protein] phosphodiesterase activity"/>
    <property type="evidence" value="ECO:0007669"/>
    <property type="project" value="InterPro"/>
</dbReference>
<keyword evidence="1" id="KW-0444">Lipid biosynthesis</keyword>
<dbReference type="GO" id="GO:0006633">
    <property type="term" value="P:fatty acid biosynthetic process"/>
    <property type="evidence" value="ECO:0007669"/>
    <property type="project" value="UniProtKB-KW"/>
</dbReference>
<reference evidence="5 6" key="1">
    <citation type="submission" date="2020-01" db="EMBL/GenBank/DDBJ databases">
        <authorList>
            <person name="Chen J."/>
            <person name="Zhu S."/>
            <person name="Yang J."/>
        </authorList>
    </citation>
    <scope>NUCLEOTIDE SEQUENCE [LARGE SCALE GENOMIC DNA]</scope>
    <source>
        <strain evidence="5 6">345S023</strain>
    </source>
</reference>
<comment type="caution">
    <text evidence="5">The sequence shown here is derived from an EMBL/GenBank/DDBJ whole genome shotgun (WGS) entry which is preliminary data.</text>
</comment>
<accession>A0A7X5RLW3</accession>
<dbReference type="Pfam" id="PF04336">
    <property type="entry name" value="ACP_PD"/>
    <property type="match status" value="1"/>
</dbReference>
<dbReference type="Proteomes" id="UP000470213">
    <property type="component" value="Unassembled WGS sequence"/>
</dbReference>
<sequence length="199" mass="22948">MNYLAHLFLAQPTAQSHCGNLLGDFRKGVSLNGLPDGVRNGLSNHYLVDKFTDAHEQVKHAKLLFAPQHRRFAPVALDMMFDHLLIKHWCCYSNTPFTQFCQRSYGLLNEARPLMPLAMYKTVSHMIENDWFNSYAKFDGIAYAISRVANRIRFTNQFAQSVTTLEANYAAFEHHFNVFFPQLIQHVAHHGIEQKSVEY</sequence>
<evidence type="ECO:0000256" key="3">
    <source>
        <dbReference type="ARBA" id="ARBA00023098"/>
    </source>
</evidence>
<protein>
    <submittedName>
        <fullName evidence="5">DUF479 domain-containing protein</fullName>
    </submittedName>
</protein>
<organism evidence="5 6">
    <name type="scientific">Alteromonas profundi</name>
    <dbReference type="NCBI Taxonomy" id="2696062"/>
    <lineage>
        <taxon>Bacteria</taxon>
        <taxon>Pseudomonadati</taxon>
        <taxon>Pseudomonadota</taxon>
        <taxon>Gammaproteobacteria</taxon>
        <taxon>Alteromonadales</taxon>
        <taxon>Alteromonadaceae</taxon>
        <taxon>Alteromonas/Salinimonas group</taxon>
        <taxon>Alteromonas</taxon>
    </lineage>
</organism>
<dbReference type="InterPro" id="IPR007431">
    <property type="entry name" value="ACP_PD"/>
</dbReference>
<keyword evidence="4" id="KW-0276">Fatty acid metabolism</keyword>
<evidence type="ECO:0000256" key="2">
    <source>
        <dbReference type="ARBA" id="ARBA00022801"/>
    </source>
</evidence>
<keyword evidence="2" id="KW-0378">Hydrolase</keyword>
<proteinExistence type="predicted"/>
<dbReference type="EMBL" id="JAAAWN010000015">
    <property type="protein sequence ID" value="NDV91905.1"/>
    <property type="molecule type" value="Genomic_DNA"/>
</dbReference>
<evidence type="ECO:0000256" key="1">
    <source>
        <dbReference type="ARBA" id="ARBA00022516"/>
    </source>
</evidence>
<dbReference type="RefSeq" id="WP_163086048.1">
    <property type="nucleotide sequence ID" value="NZ_JAAAWN010000015.1"/>
</dbReference>